<evidence type="ECO:0000313" key="3">
    <source>
        <dbReference type="Proteomes" id="UP000672011"/>
    </source>
</evidence>
<evidence type="ECO:0000256" key="1">
    <source>
        <dbReference type="SAM" id="SignalP"/>
    </source>
</evidence>
<dbReference type="NCBIfam" id="NF040941">
    <property type="entry name" value="GGGWT_bact"/>
    <property type="match status" value="1"/>
</dbReference>
<dbReference type="Gene3D" id="3.90.215.10">
    <property type="entry name" value="Gamma Fibrinogen, chain A, domain 1"/>
    <property type="match status" value="1"/>
</dbReference>
<gene>
    <name evidence="2" type="ORF">J9309_00820</name>
</gene>
<dbReference type="InterPro" id="IPR036056">
    <property type="entry name" value="Fibrinogen-like_C"/>
</dbReference>
<keyword evidence="1" id="KW-0732">Signal</keyword>
<organism evidence="2 3">
    <name type="scientific">Faecalibacter bovis</name>
    <dbReference type="NCBI Taxonomy" id="2898187"/>
    <lineage>
        <taxon>Bacteria</taxon>
        <taxon>Pseudomonadati</taxon>
        <taxon>Bacteroidota</taxon>
        <taxon>Flavobacteriia</taxon>
        <taxon>Flavobacteriales</taxon>
        <taxon>Weeksellaceae</taxon>
        <taxon>Faecalibacter</taxon>
    </lineage>
</organism>
<evidence type="ECO:0000313" key="2">
    <source>
        <dbReference type="EMBL" id="QTV05924.1"/>
    </source>
</evidence>
<dbReference type="InterPro" id="IPR014716">
    <property type="entry name" value="Fibrinogen_a/b/g_C_1"/>
</dbReference>
<feature type="chain" id="PRO_5046286929" evidence="1">
    <location>
        <begin position="16"/>
        <end position="525"/>
    </location>
</feature>
<dbReference type="RefSeq" id="WP_230476568.1">
    <property type="nucleotide sequence ID" value="NZ_CP072842.1"/>
</dbReference>
<reference evidence="2 3" key="1">
    <citation type="journal article" date="2021" name="Int. J. Syst. Evol. Microbiol.">
        <title>Faecalibacter bovis sp. nov., isolated from cow faeces.</title>
        <authorList>
            <person name="Li F."/>
            <person name="Zhao W."/>
            <person name="Hong Q."/>
            <person name="Shao Q."/>
            <person name="Song J."/>
            <person name="Yang S."/>
        </authorList>
    </citation>
    <scope>NUCLEOTIDE SEQUENCE [LARGE SCALE GENOMIC DNA]</scope>
    <source>
        <strain evidence="2 3">ZY171143</strain>
    </source>
</reference>
<name>A0ABX7XDC8_9FLAO</name>
<proteinExistence type="predicted"/>
<reference evidence="3" key="2">
    <citation type="submission" date="2021-04" db="EMBL/GenBank/DDBJ databases">
        <title>Taxonomy of Flavobacteriaceae bacterium ZY171143.</title>
        <authorList>
            <person name="Li F."/>
        </authorList>
    </citation>
    <scope>NUCLEOTIDE SEQUENCE [LARGE SCALE GENOMIC DNA]</scope>
    <source>
        <strain evidence="3">ZY171143</strain>
    </source>
</reference>
<sequence length="525" mass="59429">MFRFLLLFLPFMLFAQIGVNTENPHHEADLHLASKNKTLILNHVDDFAKITNPYLGMIVYDYIEHCFKGYQLSGWSDCFGAKQEDPVVRVDGPGFKGTYIRGQQLTDATYEVTITNNTFREATLGFNLTDLEIDQSDITVTMLSIPSEGKSTTDPQESIDITIPAGSSRTIVYKLSGTLNAPYTKLTGIWNKIILSHEDEQEIEYIADCNNGTWVTDLPLEDDGLLKNGKTYNLIYTVPIPNSEGYSFEELNITKDGLTLTREVVSGSLNGILRYTITGTYTGLDFTPAVFGNFAGCYFAVGRYPYHCKEIKNLYPNSLSGVYTIDLDGNKLNVPALQAYCDMEPKATKNNMIDNGGWTLVLNYNHLGGTNPVKKLRNDSFPILKNSTHGYDESNTEAWGQTSKELLQYYPIVENETELRIFGSTNQHSRVIHFKSRNINIVKAFIYDKTLSYEGIKTNHIQFINHNGLLPQSANSYSNTILSHTFYNSGKECWNMGTDGRWEVDNYFKDTNGWNYHTLHQVWIK</sequence>
<dbReference type="EMBL" id="CP072842">
    <property type="protein sequence ID" value="QTV05924.1"/>
    <property type="molecule type" value="Genomic_DNA"/>
</dbReference>
<dbReference type="SUPFAM" id="SSF56496">
    <property type="entry name" value="Fibrinogen C-terminal domain-like"/>
    <property type="match status" value="1"/>
</dbReference>
<protein>
    <submittedName>
        <fullName evidence="2">Uncharacterized protein</fullName>
    </submittedName>
</protein>
<accession>A0ABX7XDC8</accession>
<feature type="signal peptide" evidence="1">
    <location>
        <begin position="1"/>
        <end position="15"/>
    </location>
</feature>
<keyword evidence="3" id="KW-1185">Reference proteome</keyword>
<dbReference type="Proteomes" id="UP000672011">
    <property type="component" value="Chromosome"/>
</dbReference>